<dbReference type="EMBL" id="VDLX02000009">
    <property type="protein sequence ID" value="KAB8192572.1"/>
    <property type="molecule type" value="Genomic_DNA"/>
</dbReference>
<sequence length="70" mass="7723">MEVTKELLDNAVWRKATRSGDSGDCLEVAPLAGGWVGVRDSEHPEKPPYVVSRSVWNAFIDGAKKGEFDF</sequence>
<dbReference type="Proteomes" id="UP000312512">
    <property type="component" value="Unassembled WGS sequence"/>
</dbReference>
<dbReference type="RefSeq" id="WP_139632845.1">
    <property type="nucleotide sequence ID" value="NZ_VDLX02000009.1"/>
</dbReference>
<reference evidence="1 2" key="1">
    <citation type="submission" date="2019-10" db="EMBL/GenBank/DDBJ databases">
        <title>Nonomuraea sp. nov., isolated from Phyllanthus amarus.</title>
        <authorList>
            <person name="Klykleung N."/>
            <person name="Tanasupawat S."/>
        </authorList>
    </citation>
    <scope>NUCLEOTIDE SEQUENCE [LARGE SCALE GENOMIC DNA]</scope>
    <source>
        <strain evidence="1 2">PA1-10</strain>
    </source>
</reference>
<organism evidence="1 2">
    <name type="scientific">Nonomuraea phyllanthi</name>
    <dbReference type="NCBI Taxonomy" id="2219224"/>
    <lineage>
        <taxon>Bacteria</taxon>
        <taxon>Bacillati</taxon>
        <taxon>Actinomycetota</taxon>
        <taxon>Actinomycetes</taxon>
        <taxon>Streptosporangiales</taxon>
        <taxon>Streptosporangiaceae</taxon>
        <taxon>Nonomuraea</taxon>
    </lineage>
</organism>
<dbReference type="OrthoDB" id="3431580at2"/>
<keyword evidence="2" id="KW-1185">Reference proteome</keyword>
<dbReference type="InterPro" id="IPR007278">
    <property type="entry name" value="DUF397"/>
</dbReference>
<dbReference type="Pfam" id="PF04149">
    <property type="entry name" value="DUF397"/>
    <property type="match status" value="1"/>
</dbReference>
<accession>A0A5C4W8Y1</accession>
<name>A0A5C4W8Y1_9ACTN</name>
<protein>
    <submittedName>
        <fullName evidence="1">DUF397 domain-containing protein</fullName>
    </submittedName>
</protein>
<dbReference type="AlphaFoldDB" id="A0A5C4W8Y1"/>
<evidence type="ECO:0000313" key="2">
    <source>
        <dbReference type="Proteomes" id="UP000312512"/>
    </source>
</evidence>
<evidence type="ECO:0000313" key="1">
    <source>
        <dbReference type="EMBL" id="KAB8192572.1"/>
    </source>
</evidence>
<comment type="caution">
    <text evidence="1">The sequence shown here is derived from an EMBL/GenBank/DDBJ whole genome shotgun (WGS) entry which is preliminary data.</text>
</comment>
<gene>
    <name evidence="1" type="ORF">FH608_024015</name>
</gene>
<proteinExistence type="predicted"/>